<dbReference type="RefSeq" id="WP_186812762.1">
    <property type="nucleotide sequence ID" value="NZ_BJVQ01000028.1"/>
</dbReference>
<proteinExistence type="predicted"/>
<dbReference type="EMBL" id="JACHDN010000001">
    <property type="protein sequence ID" value="MBB5473655.1"/>
    <property type="molecule type" value="Genomic_DNA"/>
</dbReference>
<sequence>MTAVISASVVRPAGEPPARRLCEAARAVLGVDGVSMSMLPRATGLRVVLASTGQVSDDLEAVEDVLGLGPAHVAAAGSDVLLEPGAGAAPWTSLVAEFLHRSRPPWVAAVPLRDDSNVLGVLLLHAEHPTAALWSPRWLREIAGAVGLLLAMQPPTWLEATLDGRHAANRAIGMLMTTQRTDASTALAILRARAFANGARLDTTAWDVIRNGGRDDHG</sequence>
<evidence type="ECO:0000256" key="1">
    <source>
        <dbReference type="ARBA" id="ARBA00023015"/>
    </source>
</evidence>
<organism evidence="4 5">
    <name type="scientific">Cellulomonas hominis</name>
    <dbReference type="NCBI Taxonomy" id="156981"/>
    <lineage>
        <taxon>Bacteria</taxon>
        <taxon>Bacillati</taxon>
        <taxon>Actinomycetota</taxon>
        <taxon>Actinomycetes</taxon>
        <taxon>Micrococcales</taxon>
        <taxon>Cellulomonadaceae</taxon>
        <taxon>Cellulomonas</taxon>
    </lineage>
</organism>
<dbReference type="PROSITE" id="PS50921">
    <property type="entry name" value="ANTAR"/>
    <property type="match status" value="1"/>
</dbReference>
<protein>
    <recommendedName>
        <fullName evidence="3">ANTAR domain-containing protein</fullName>
    </recommendedName>
</protein>
<comment type="caution">
    <text evidence="4">The sequence shown here is derived from an EMBL/GenBank/DDBJ whole genome shotgun (WGS) entry which is preliminary data.</text>
</comment>
<reference evidence="4 5" key="1">
    <citation type="submission" date="2020-08" db="EMBL/GenBank/DDBJ databases">
        <title>Sequencing the genomes of 1000 actinobacteria strains.</title>
        <authorList>
            <person name="Klenk H.-P."/>
        </authorList>
    </citation>
    <scope>NUCLEOTIDE SEQUENCE [LARGE SCALE GENOMIC DNA]</scope>
    <source>
        <strain evidence="4 5">DSM 9581</strain>
    </source>
</reference>
<dbReference type="Proteomes" id="UP000564629">
    <property type="component" value="Unassembled WGS sequence"/>
</dbReference>
<dbReference type="InterPro" id="IPR029016">
    <property type="entry name" value="GAF-like_dom_sf"/>
</dbReference>
<dbReference type="InterPro" id="IPR003018">
    <property type="entry name" value="GAF"/>
</dbReference>
<dbReference type="InterPro" id="IPR036388">
    <property type="entry name" value="WH-like_DNA-bd_sf"/>
</dbReference>
<dbReference type="SMART" id="SM01012">
    <property type="entry name" value="ANTAR"/>
    <property type="match status" value="1"/>
</dbReference>
<name>A0A7W8SGJ5_9CELL</name>
<dbReference type="SUPFAM" id="SSF55781">
    <property type="entry name" value="GAF domain-like"/>
    <property type="match status" value="1"/>
</dbReference>
<dbReference type="Gene3D" id="1.10.10.10">
    <property type="entry name" value="Winged helix-like DNA-binding domain superfamily/Winged helix DNA-binding domain"/>
    <property type="match status" value="1"/>
</dbReference>
<dbReference type="Gene3D" id="3.30.450.40">
    <property type="match status" value="1"/>
</dbReference>
<evidence type="ECO:0000313" key="5">
    <source>
        <dbReference type="Proteomes" id="UP000564629"/>
    </source>
</evidence>
<evidence type="ECO:0000259" key="3">
    <source>
        <dbReference type="PROSITE" id="PS50921"/>
    </source>
</evidence>
<gene>
    <name evidence="4" type="ORF">HNR08_002391</name>
</gene>
<dbReference type="GO" id="GO:0003723">
    <property type="term" value="F:RNA binding"/>
    <property type="evidence" value="ECO:0007669"/>
    <property type="project" value="InterPro"/>
</dbReference>
<keyword evidence="1" id="KW-0805">Transcription regulation</keyword>
<evidence type="ECO:0000256" key="2">
    <source>
        <dbReference type="ARBA" id="ARBA00023163"/>
    </source>
</evidence>
<dbReference type="InterPro" id="IPR005561">
    <property type="entry name" value="ANTAR"/>
</dbReference>
<dbReference type="AlphaFoldDB" id="A0A7W8SGJ5"/>
<feature type="domain" description="ANTAR" evidence="3">
    <location>
        <begin position="148"/>
        <end position="209"/>
    </location>
</feature>
<keyword evidence="2" id="KW-0804">Transcription</keyword>
<dbReference type="Pfam" id="PF01590">
    <property type="entry name" value="GAF"/>
    <property type="match status" value="1"/>
</dbReference>
<evidence type="ECO:0000313" key="4">
    <source>
        <dbReference type="EMBL" id="MBB5473655.1"/>
    </source>
</evidence>
<accession>A0A7W8SGJ5</accession>
<dbReference type="Pfam" id="PF03861">
    <property type="entry name" value="ANTAR"/>
    <property type="match status" value="1"/>
</dbReference>